<reference evidence="6 7" key="1">
    <citation type="journal article" date="2015" name="Nature">
        <title>rRNA introns, odd ribosomes, and small enigmatic genomes across a large radiation of phyla.</title>
        <authorList>
            <person name="Brown C.T."/>
            <person name="Hug L.A."/>
            <person name="Thomas B.C."/>
            <person name="Sharon I."/>
            <person name="Castelle C.J."/>
            <person name="Singh A."/>
            <person name="Wilkins M.J."/>
            <person name="Williams K.H."/>
            <person name="Banfield J.F."/>
        </authorList>
    </citation>
    <scope>NUCLEOTIDE SEQUENCE [LARGE SCALE GENOMIC DNA]</scope>
</reference>
<dbReference type="PATRIC" id="fig|1618995.3.peg.756"/>
<organism evidence="6 7">
    <name type="scientific">Candidatus Uhrbacteria bacterium GW2011_GWF2_39_13</name>
    <dbReference type="NCBI Taxonomy" id="1618995"/>
    <lineage>
        <taxon>Bacteria</taxon>
        <taxon>Candidatus Uhriibacteriota</taxon>
    </lineage>
</organism>
<dbReference type="PANTHER" id="PTHR30244">
    <property type="entry name" value="TRANSAMINASE"/>
    <property type="match status" value="1"/>
</dbReference>
<proteinExistence type="inferred from homology"/>
<dbReference type="GO" id="GO:0008483">
    <property type="term" value="F:transaminase activity"/>
    <property type="evidence" value="ECO:0007669"/>
    <property type="project" value="TreeGrafter"/>
</dbReference>
<dbReference type="PANTHER" id="PTHR30244:SF36">
    <property type="entry name" value="3-OXO-GLUCOSE-6-PHOSPHATE:GLUTAMATE AMINOTRANSFERASE"/>
    <property type="match status" value="1"/>
</dbReference>
<dbReference type="GO" id="GO:0030170">
    <property type="term" value="F:pyridoxal phosphate binding"/>
    <property type="evidence" value="ECO:0007669"/>
    <property type="project" value="TreeGrafter"/>
</dbReference>
<dbReference type="EMBL" id="LBWG01000017">
    <property type="protein sequence ID" value="KKR03882.1"/>
    <property type="molecule type" value="Genomic_DNA"/>
</dbReference>
<comment type="caution">
    <text evidence="6">The sequence shown here is derived from an EMBL/GenBank/DDBJ whole genome shotgun (WGS) entry which is preliminary data.</text>
</comment>
<evidence type="ECO:0000256" key="2">
    <source>
        <dbReference type="ARBA" id="ARBA00037999"/>
    </source>
</evidence>
<feature type="active site" description="Proton acceptor" evidence="3">
    <location>
        <position position="186"/>
    </location>
</feature>
<dbReference type="Gene3D" id="3.40.640.10">
    <property type="entry name" value="Type I PLP-dependent aspartate aminotransferase-like (Major domain)"/>
    <property type="match status" value="1"/>
</dbReference>
<dbReference type="Pfam" id="PF01041">
    <property type="entry name" value="DegT_DnrJ_EryC1"/>
    <property type="match status" value="1"/>
</dbReference>
<dbReference type="AlphaFoldDB" id="A0A0G0QQF3"/>
<dbReference type="Proteomes" id="UP000033935">
    <property type="component" value="Unassembled WGS sequence"/>
</dbReference>
<name>A0A0G0QQF3_9BACT</name>
<sequence>MNVPFVDLKCQYANIKDKIDSAIKNVVEETAFIRGKYVENFEKSYASEYGVKNCVSVGNGTEGIYIALKMLGIGPGDEVITTACSWIATSETITQTGAKPVFVDINPDCYTINTSLIRGKITKKTKAIIPVHFYGQPADMDKIMAIAQEYGLYVIEDCAQAHFAMFRGKKVGTIGNVGVFSFYPSKNLGAYGDAGCIITDNDELAYKMRLYANHGSVNKVDHLFEGINSRMDGLQASVLLTKLPYIHEWNKRRYENAMIYNSLLKDFEKIKIPVVRDECQHVFHVYAIRAEQRDELKEFLSSNGIQTVLHYPRALPFLSAYKYLNHDKDDFPVAYKHQTAILSLPMYPELERAQIEYVVKKIKEFYKSK</sequence>
<protein>
    <recommendedName>
        <fullName evidence="8">Glutamine-scyllo-inositol transaminase</fullName>
    </recommendedName>
</protein>
<evidence type="ECO:0000256" key="4">
    <source>
        <dbReference type="PIRSR" id="PIRSR000390-2"/>
    </source>
</evidence>
<dbReference type="SUPFAM" id="SSF53383">
    <property type="entry name" value="PLP-dependent transferases"/>
    <property type="match status" value="1"/>
</dbReference>
<gene>
    <name evidence="6" type="ORF">UT30_C0017G0021</name>
</gene>
<dbReference type="InterPro" id="IPR015421">
    <property type="entry name" value="PyrdxlP-dep_Trfase_major"/>
</dbReference>
<dbReference type="InterPro" id="IPR000653">
    <property type="entry name" value="DegT/StrS_aminotransferase"/>
</dbReference>
<dbReference type="CDD" id="cd00616">
    <property type="entry name" value="AHBA_syn"/>
    <property type="match status" value="1"/>
</dbReference>
<comment type="similarity">
    <text evidence="2 5">Belongs to the DegT/DnrJ/EryC1 family.</text>
</comment>
<evidence type="ECO:0000313" key="6">
    <source>
        <dbReference type="EMBL" id="KKR03882.1"/>
    </source>
</evidence>
<evidence type="ECO:0000313" key="7">
    <source>
        <dbReference type="Proteomes" id="UP000033935"/>
    </source>
</evidence>
<evidence type="ECO:0000256" key="1">
    <source>
        <dbReference type="ARBA" id="ARBA00022898"/>
    </source>
</evidence>
<keyword evidence="1 4" id="KW-0663">Pyridoxal phosphate</keyword>
<dbReference type="InterPro" id="IPR015424">
    <property type="entry name" value="PyrdxlP-dep_Trfase"/>
</dbReference>
<dbReference type="GO" id="GO:0000271">
    <property type="term" value="P:polysaccharide biosynthetic process"/>
    <property type="evidence" value="ECO:0007669"/>
    <property type="project" value="TreeGrafter"/>
</dbReference>
<dbReference type="InterPro" id="IPR015422">
    <property type="entry name" value="PyrdxlP-dep_Trfase_small"/>
</dbReference>
<evidence type="ECO:0008006" key="8">
    <source>
        <dbReference type="Google" id="ProtNLM"/>
    </source>
</evidence>
<evidence type="ECO:0000256" key="3">
    <source>
        <dbReference type="PIRSR" id="PIRSR000390-1"/>
    </source>
</evidence>
<evidence type="ECO:0000256" key="5">
    <source>
        <dbReference type="RuleBase" id="RU004508"/>
    </source>
</evidence>
<accession>A0A0G0QQF3</accession>
<dbReference type="PIRSF" id="PIRSF000390">
    <property type="entry name" value="PLP_StrS"/>
    <property type="match status" value="1"/>
</dbReference>
<feature type="modified residue" description="N6-(pyridoxal phosphate)lysine" evidence="4">
    <location>
        <position position="186"/>
    </location>
</feature>
<dbReference type="Gene3D" id="3.90.1150.10">
    <property type="entry name" value="Aspartate Aminotransferase, domain 1"/>
    <property type="match status" value="1"/>
</dbReference>